<dbReference type="PROSITE" id="PS52045">
    <property type="entry name" value="NEPROSIN_PEP_CD"/>
    <property type="match status" value="1"/>
</dbReference>
<dbReference type="Proteomes" id="UP000554482">
    <property type="component" value="Unassembled WGS sequence"/>
</dbReference>
<feature type="domain" description="Neprosin PEP catalytic" evidence="1">
    <location>
        <begin position="1"/>
        <end position="169"/>
    </location>
</feature>
<evidence type="ECO:0000259" key="1">
    <source>
        <dbReference type="PROSITE" id="PS52045"/>
    </source>
</evidence>
<dbReference type="InterPro" id="IPR053168">
    <property type="entry name" value="Glutamic_endopeptidase"/>
</dbReference>
<feature type="non-terminal residue" evidence="2">
    <location>
        <position position="172"/>
    </location>
</feature>
<dbReference type="AlphaFoldDB" id="A0A7J6XDV8"/>
<accession>A0A7J6XDV8</accession>
<evidence type="ECO:0000313" key="3">
    <source>
        <dbReference type="Proteomes" id="UP000554482"/>
    </source>
</evidence>
<name>A0A7J6XDV8_THATH</name>
<evidence type="ECO:0000313" key="2">
    <source>
        <dbReference type="EMBL" id="KAF5207739.1"/>
    </source>
</evidence>
<organism evidence="2 3">
    <name type="scientific">Thalictrum thalictroides</name>
    <name type="common">Rue-anemone</name>
    <name type="synonym">Anemone thalictroides</name>
    <dbReference type="NCBI Taxonomy" id="46969"/>
    <lineage>
        <taxon>Eukaryota</taxon>
        <taxon>Viridiplantae</taxon>
        <taxon>Streptophyta</taxon>
        <taxon>Embryophyta</taxon>
        <taxon>Tracheophyta</taxon>
        <taxon>Spermatophyta</taxon>
        <taxon>Magnoliopsida</taxon>
        <taxon>Ranunculales</taxon>
        <taxon>Ranunculaceae</taxon>
        <taxon>Thalictroideae</taxon>
        <taxon>Thalictrum</taxon>
    </lineage>
</organism>
<proteinExistence type="predicted"/>
<dbReference type="OrthoDB" id="1858978at2759"/>
<comment type="caution">
    <text evidence="2">The sequence shown here is derived from an EMBL/GenBank/DDBJ whole genome shotgun (WGS) entry which is preliminary data.</text>
</comment>
<sequence length="172" mass="18763">GSNNTGCYNTNCPGFVQTNSHISLDNTIWPLSTYGGEQREIFFSIFQHNETHDWWLVIAGNIVGYWPASLFDSLAVNASLVVWGGATHSPVYELDKPQMGSGHFADEGYGRACYFRSIEVVEEKVHNQFTQPISLSVSADKSECYNVHGKAVIGSGYSFLFGGPGGNCGLIV</sequence>
<dbReference type="PANTHER" id="PTHR31589:SF110">
    <property type="entry name" value="PROTEIN, PUTATIVE (DUF239)-RELATED"/>
    <property type="match status" value="1"/>
</dbReference>
<reference evidence="2 3" key="1">
    <citation type="submission" date="2020-06" db="EMBL/GenBank/DDBJ databases">
        <title>Transcriptomic and genomic resources for Thalictrum thalictroides and T. hernandezii: Facilitating candidate gene discovery in an emerging model plant lineage.</title>
        <authorList>
            <person name="Arias T."/>
            <person name="Riano-Pachon D.M."/>
            <person name="Di Stilio V.S."/>
        </authorList>
    </citation>
    <scope>NUCLEOTIDE SEQUENCE [LARGE SCALE GENOMIC DNA]</scope>
    <source>
        <strain evidence="3">cv. WT478/WT964</strain>
        <tissue evidence="2">Leaves</tissue>
    </source>
</reference>
<gene>
    <name evidence="2" type="ORF">FRX31_002673</name>
</gene>
<protein>
    <submittedName>
        <fullName evidence="2">Putative Carboxyl-terminal peptidase</fullName>
    </submittedName>
</protein>
<dbReference type="PANTHER" id="PTHR31589">
    <property type="entry name" value="PROTEIN, PUTATIVE (DUF239)-RELATED-RELATED"/>
    <property type="match status" value="1"/>
</dbReference>
<dbReference type="EMBL" id="JABWDY010001029">
    <property type="protein sequence ID" value="KAF5207739.1"/>
    <property type="molecule type" value="Genomic_DNA"/>
</dbReference>
<dbReference type="InterPro" id="IPR004314">
    <property type="entry name" value="Neprosin"/>
</dbReference>
<dbReference type="Pfam" id="PF03080">
    <property type="entry name" value="Neprosin"/>
    <property type="match status" value="1"/>
</dbReference>
<keyword evidence="3" id="KW-1185">Reference proteome</keyword>